<protein>
    <submittedName>
        <fullName evidence="2">Uncharacterized protein</fullName>
    </submittedName>
</protein>
<dbReference type="EMBL" id="ML996687">
    <property type="protein sequence ID" value="KAF2405589.1"/>
    <property type="molecule type" value="Genomic_DNA"/>
</dbReference>
<organism evidence="2 3">
    <name type="scientific">Trichodelitschia bisporula</name>
    <dbReference type="NCBI Taxonomy" id="703511"/>
    <lineage>
        <taxon>Eukaryota</taxon>
        <taxon>Fungi</taxon>
        <taxon>Dikarya</taxon>
        <taxon>Ascomycota</taxon>
        <taxon>Pezizomycotina</taxon>
        <taxon>Dothideomycetes</taxon>
        <taxon>Dothideomycetes incertae sedis</taxon>
        <taxon>Phaeotrichales</taxon>
        <taxon>Phaeotrichaceae</taxon>
        <taxon>Trichodelitschia</taxon>
    </lineage>
</organism>
<feature type="non-terminal residue" evidence="2">
    <location>
        <position position="338"/>
    </location>
</feature>
<dbReference type="AlphaFoldDB" id="A0A6G1IBZ3"/>
<sequence>VPSSLDTASSPPPDEDLDSPNLLAPPVRARFEFEPGKGNAGTKILMLEWDRPATTPESKTGSWTVAWEGKTHILPAASLPATPTHRLFFLLPPRASIPPSITLTGPVDGAKWTTKPLPAIFPPGLYESALDTPAPHAALKRGVLHTLWAKKRLQTLAREIEAEKAFPEGVGLAMALREADWITAAFSLPLPPSDAPGTAKADTEGFEGAAIAPVSGAGIGPTSPVSPLLSPGGSRLTEKLKGLKLHTGGKEGKGILSPEDGDVAMPGLSALPPISAVPRTASKAVASLTGVLAGTPAEDGIGEEEEAGLFALPLSPRSPDMTKSPFSFAASDTMKYMR</sequence>
<feature type="non-terminal residue" evidence="2">
    <location>
        <position position="1"/>
    </location>
</feature>
<evidence type="ECO:0000313" key="3">
    <source>
        <dbReference type="Proteomes" id="UP000799640"/>
    </source>
</evidence>
<dbReference type="Proteomes" id="UP000799640">
    <property type="component" value="Unassembled WGS sequence"/>
</dbReference>
<accession>A0A6G1IBZ3</accession>
<proteinExistence type="predicted"/>
<evidence type="ECO:0000313" key="2">
    <source>
        <dbReference type="EMBL" id="KAF2405589.1"/>
    </source>
</evidence>
<reference evidence="2" key="1">
    <citation type="journal article" date="2020" name="Stud. Mycol.">
        <title>101 Dothideomycetes genomes: a test case for predicting lifestyles and emergence of pathogens.</title>
        <authorList>
            <person name="Haridas S."/>
            <person name="Albert R."/>
            <person name="Binder M."/>
            <person name="Bloem J."/>
            <person name="Labutti K."/>
            <person name="Salamov A."/>
            <person name="Andreopoulos B."/>
            <person name="Baker S."/>
            <person name="Barry K."/>
            <person name="Bills G."/>
            <person name="Bluhm B."/>
            <person name="Cannon C."/>
            <person name="Castanera R."/>
            <person name="Culley D."/>
            <person name="Daum C."/>
            <person name="Ezra D."/>
            <person name="Gonzalez J."/>
            <person name="Henrissat B."/>
            <person name="Kuo A."/>
            <person name="Liang C."/>
            <person name="Lipzen A."/>
            <person name="Lutzoni F."/>
            <person name="Magnuson J."/>
            <person name="Mondo S."/>
            <person name="Nolan M."/>
            <person name="Ohm R."/>
            <person name="Pangilinan J."/>
            <person name="Park H.-J."/>
            <person name="Ramirez L."/>
            <person name="Alfaro M."/>
            <person name="Sun H."/>
            <person name="Tritt A."/>
            <person name="Yoshinaga Y."/>
            <person name="Zwiers L.-H."/>
            <person name="Turgeon B."/>
            <person name="Goodwin S."/>
            <person name="Spatafora J."/>
            <person name="Crous P."/>
            <person name="Grigoriev I."/>
        </authorList>
    </citation>
    <scope>NUCLEOTIDE SEQUENCE</scope>
    <source>
        <strain evidence="2">CBS 262.69</strain>
    </source>
</reference>
<dbReference type="OrthoDB" id="5344482at2759"/>
<name>A0A6G1IBZ3_9PEZI</name>
<feature type="region of interest" description="Disordered" evidence="1">
    <location>
        <begin position="1"/>
        <end position="22"/>
    </location>
</feature>
<gene>
    <name evidence="2" type="ORF">EJ06DRAFT_466524</name>
</gene>
<keyword evidence="3" id="KW-1185">Reference proteome</keyword>
<evidence type="ECO:0000256" key="1">
    <source>
        <dbReference type="SAM" id="MobiDB-lite"/>
    </source>
</evidence>